<comment type="caution">
    <text evidence="3">The sequence shown here is derived from an EMBL/GenBank/DDBJ whole genome shotgun (WGS) entry which is preliminary data.</text>
</comment>
<dbReference type="RefSeq" id="WP_121202462.1">
    <property type="nucleotide sequence ID" value="NZ_RBZP01000001.1"/>
</dbReference>
<dbReference type="Pfam" id="PF07670">
    <property type="entry name" value="Gate"/>
    <property type="match status" value="1"/>
</dbReference>
<feature type="transmembrane region" description="Helical" evidence="1">
    <location>
        <begin position="325"/>
        <end position="343"/>
    </location>
</feature>
<keyword evidence="4" id="KW-1185">Reference proteome</keyword>
<reference evidence="3 4" key="1">
    <citation type="journal article" date="2016" name="Int. J. Syst. Evol. Microbiol.">
        <title>Oceanobacillus halophilus sp. nov., a novel moderately halophilic bacterium from a hypersaline lake.</title>
        <authorList>
            <person name="Amoozegar M.A."/>
            <person name="Bagheri M."/>
            <person name="Makhdoumi A."/>
            <person name="Nikou M.M."/>
            <person name="Fazeli S.A.S."/>
            <person name="Schumann P."/>
            <person name="Sproer C."/>
            <person name="Sanchez-Porro C."/>
            <person name="Ventosa A."/>
        </authorList>
    </citation>
    <scope>NUCLEOTIDE SEQUENCE [LARGE SCALE GENOMIC DNA]</scope>
    <source>
        <strain evidence="3 4">DSM 23996</strain>
    </source>
</reference>
<feature type="domain" description="Nucleoside transporter/FeoB GTPase Gate" evidence="2">
    <location>
        <begin position="42"/>
        <end position="139"/>
    </location>
</feature>
<protein>
    <submittedName>
        <fullName evidence="3">Sporulation integral membrane protein YlbJ</fullName>
    </submittedName>
</protein>
<accession>A0A495ABH3</accession>
<dbReference type="OrthoDB" id="1645614at2"/>
<feature type="transmembrane region" description="Helical" evidence="1">
    <location>
        <begin position="379"/>
        <end position="396"/>
    </location>
</feature>
<dbReference type="Proteomes" id="UP000269301">
    <property type="component" value="Unassembled WGS sequence"/>
</dbReference>
<feature type="transmembrane region" description="Helical" evidence="1">
    <location>
        <begin position="147"/>
        <end position="168"/>
    </location>
</feature>
<feature type="transmembrane region" description="Helical" evidence="1">
    <location>
        <begin position="292"/>
        <end position="313"/>
    </location>
</feature>
<keyword evidence="1" id="KW-1133">Transmembrane helix</keyword>
<name>A0A495ABH3_9BACI</name>
<evidence type="ECO:0000313" key="4">
    <source>
        <dbReference type="Proteomes" id="UP000269301"/>
    </source>
</evidence>
<gene>
    <name evidence="3" type="primary">ylbJ</name>
    <name evidence="3" type="ORF">D8M06_00835</name>
</gene>
<proteinExistence type="predicted"/>
<keyword evidence="1" id="KW-0472">Membrane</keyword>
<feature type="transmembrane region" description="Helical" evidence="1">
    <location>
        <begin position="120"/>
        <end position="141"/>
    </location>
</feature>
<feature type="transmembrane region" description="Helical" evidence="1">
    <location>
        <begin position="235"/>
        <end position="255"/>
    </location>
</feature>
<feature type="transmembrane region" description="Helical" evidence="1">
    <location>
        <begin position="7"/>
        <end position="24"/>
    </location>
</feature>
<dbReference type="InterPro" id="IPR014226">
    <property type="entry name" value="Spore_IM_YlbJ"/>
</dbReference>
<dbReference type="EMBL" id="RBZP01000001">
    <property type="protein sequence ID" value="RKQ37381.1"/>
    <property type="molecule type" value="Genomic_DNA"/>
</dbReference>
<dbReference type="InterPro" id="IPR011642">
    <property type="entry name" value="Gate_dom"/>
</dbReference>
<dbReference type="AlphaFoldDB" id="A0A495ABH3"/>
<feature type="transmembrane region" description="Helical" evidence="1">
    <location>
        <begin position="207"/>
        <end position="229"/>
    </location>
</feature>
<evidence type="ECO:0000313" key="3">
    <source>
        <dbReference type="EMBL" id="RKQ37381.1"/>
    </source>
</evidence>
<evidence type="ECO:0000259" key="2">
    <source>
        <dbReference type="Pfam" id="PF07670"/>
    </source>
</evidence>
<evidence type="ECO:0000256" key="1">
    <source>
        <dbReference type="SAM" id="Phobius"/>
    </source>
</evidence>
<keyword evidence="1" id="KW-0812">Transmembrane</keyword>
<sequence>MKQIIKTLIYSSITIFITISLIKFPDPALEASIRGLNLWWEVVFPSLLPFFITAELLLSFGVVKFIGVLFEPIMRPLFNIPGVGSFGWMMGMASGYPTGAKIASRLREEKHLTKVEAERLVSFTNNSSPLFIFGAISVGFFHDARLGILLATCHYVGNAIVGISMRFYGRREEKQKQKEKPKGISFKRAFQEMHETRVNDKRPLGEILGDAVLNSIKTLVMVGGFIVLFSVLIKILFLVGVSSIIAAIFELLLIVLSLPSEYALPFFSGLFEITIGADMISKVASDTLLQQAVLISFILGFNGFSVQAQVASILAKTDIRFAPYFYARILHGTIASFLTIILYKPLYLNKQTFEIGDIPVSSPATGNIWITSLEIIKDTGPIITFIFLAIGVFLVIKRNRKDYKQFPRL</sequence>
<organism evidence="3 4">
    <name type="scientific">Oceanobacillus halophilus</name>
    <dbReference type="NCBI Taxonomy" id="930130"/>
    <lineage>
        <taxon>Bacteria</taxon>
        <taxon>Bacillati</taxon>
        <taxon>Bacillota</taxon>
        <taxon>Bacilli</taxon>
        <taxon>Bacillales</taxon>
        <taxon>Bacillaceae</taxon>
        <taxon>Oceanobacillus</taxon>
    </lineage>
</organism>
<feature type="transmembrane region" description="Helical" evidence="1">
    <location>
        <begin position="44"/>
        <end position="70"/>
    </location>
</feature>
<dbReference type="NCBIfam" id="TIGR02871">
    <property type="entry name" value="spore_ylbJ"/>
    <property type="match status" value="1"/>
</dbReference>